<dbReference type="Pfam" id="PF23187">
    <property type="entry name" value="UBX7_N"/>
    <property type="match status" value="1"/>
</dbReference>
<feature type="compositionally biased region" description="Low complexity" evidence="1">
    <location>
        <begin position="429"/>
        <end position="439"/>
    </location>
</feature>
<dbReference type="PANTHER" id="PTHR46424">
    <property type="entry name" value="UBX DOMAIN-CONTAINING PROTEIN 4"/>
    <property type="match status" value="1"/>
</dbReference>
<feature type="compositionally biased region" description="Basic and acidic residues" evidence="1">
    <location>
        <begin position="206"/>
        <end position="258"/>
    </location>
</feature>
<evidence type="ECO:0000313" key="3">
    <source>
        <dbReference type="EMBL" id="KAI8584006.1"/>
    </source>
</evidence>
<feature type="compositionally biased region" description="Polar residues" evidence="1">
    <location>
        <begin position="143"/>
        <end position="160"/>
    </location>
</feature>
<dbReference type="InterPro" id="IPR029071">
    <property type="entry name" value="Ubiquitin-like_domsf"/>
</dbReference>
<dbReference type="AlphaFoldDB" id="A0AAD5EJD9"/>
<name>A0AAD5EJD9_UMBRA</name>
<gene>
    <name evidence="3" type="ORF">K450DRAFT_221052</name>
</gene>
<proteinExistence type="predicted"/>
<dbReference type="SMART" id="SM00166">
    <property type="entry name" value="UBX"/>
    <property type="match status" value="1"/>
</dbReference>
<evidence type="ECO:0000259" key="2">
    <source>
        <dbReference type="PROSITE" id="PS50033"/>
    </source>
</evidence>
<feature type="compositionally biased region" description="Basic and acidic residues" evidence="1">
    <location>
        <begin position="162"/>
        <end position="198"/>
    </location>
</feature>
<reference evidence="3" key="2">
    <citation type="journal article" date="2022" name="Proc. Natl. Acad. Sci. U.S.A.">
        <title>Diploid-dominant life cycles characterize the early evolution of Fungi.</title>
        <authorList>
            <person name="Amses K.R."/>
            <person name="Simmons D.R."/>
            <person name="Longcore J.E."/>
            <person name="Mondo S.J."/>
            <person name="Seto K."/>
            <person name="Jeronimo G.H."/>
            <person name="Bonds A.E."/>
            <person name="Quandt C.A."/>
            <person name="Davis W.J."/>
            <person name="Chang Y."/>
            <person name="Federici B.A."/>
            <person name="Kuo A."/>
            <person name="LaButti K."/>
            <person name="Pangilinan J."/>
            <person name="Andreopoulos W."/>
            <person name="Tritt A."/>
            <person name="Riley R."/>
            <person name="Hundley H."/>
            <person name="Johnson J."/>
            <person name="Lipzen A."/>
            <person name="Barry K."/>
            <person name="Lang B.F."/>
            <person name="Cuomo C.A."/>
            <person name="Buchler N.E."/>
            <person name="Grigoriev I.V."/>
            <person name="Spatafora J.W."/>
            <person name="Stajich J.E."/>
            <person name="James T.Y."/>
        </authorList>
    </citation>
    <scope>NUCLEOTIDE SEQUENCE</scope>
    <source>
        <strain evidence="3">AG</strain>
    </source>
</reference>
<dbReference type="Proteomes" id="UP001206595">
    <property type="component" value="Unassembled WGS sequence"/>
</dbReference>
<dbReference type="EMBL" id="MU620894">
    <property type="protein sequence ID" value="KAI8584006.1"/>
    <property type="molecule type" value="Genomic_DNA"/>
</dbReference>
<reference evidence="3" key="1">
    <citation type="submission" date="2021-06" db="EMBL/GenBank/DDBJ databases">
        <authorList>
            <consortium name="DOE Joint Genome Institute"/>
            <person name="Mondo S.J."/>
            <person name="Amses K.R."/>
            <person name="Simmons D.R."/>
            <person name="Longcore J.E."/>
            <person name="Seto K."/>
            <person name="Alves G.H."/>
            <person name="Bonds A.E."/>
            <person name="Quandt C.A."/>
            <person name="Davis W.J."/>
            <person name="Chang Y."/>
            <person name="Letcher P.M."/>
            <person name="Powell M.J."/>
            <person name="Kuo A."/>
            <person name="Labutti K."/>
            <person name="Pangilinan J."/>
            <person name="Andreopoulos W."/>
            <person name="Tritt A."/>
            <person name="Riley R."/>
            <person name="Hundley H."/>
            <person name="Johnson J."/>
            <person name="Lipzen A."/>
            <person name="Barry K."/>
            <person name="Berbee M.L."/>
            <person name="Buchler N.E."/>
            <person name="Grigoriev I.V."/>
            <person name="Spatafora J.W."/>
            <person name="Stajich J.E."/>
            <person name="James T.Y."/>
        </authorList>
    </citation>
    <scope>NUCLEOTIDE SEQUENCE</scope>
    <source>
        <strain evidence="3">AG</strain>
    </source>
</reference>
<organism evidence="3 4">
    <name type="scientific">Umbelopsis ramanniana AG</name>
    <dbReference type="NCBI Taxonomy" id="1314678"/>
    <lineage>
        <taxon>Eukaryota</taxon>
        <taxon>Fungi</taxon>
        <taxon>Fungi incertae sedis</taxon>
        <taxon>Mucoromycota</taxon>
        <taxon>Mucoromycotina</taxon>
        <taxon>Umbelopsidomycetes</taxon>
        <taxon>Umbelopsidales</taxon>
        <taxon>Umbelopsidaceae</taxon>
        <taxon>Umbelopsis</taxon>
    </lineage>
</organism>
<comment type="caution">
    <text evidence="3">The sequence shown here is derived from an EMBL/GenBank/DDBJ whole genome shotgun (WGS) entry which is preliminary data.</text>
</comment>
<protein>
    <recommendedName>
        <fullName evidence="2">UBX domain-containing protein</fullName>
    </recommendedName>
</protein>
<dbReference type="PANTHER" id="PTHR46424:SF1">
    <property type="entry name" value="UBX DOMAIN-CONTAINING PROTEIN 4"/>
    <property type="match status" value="1"/>
</dbReference>
<feature type="compositionally biased region" description="Polar residues" evidence="1">
    <location>
        <begin position="461"/>
        <end position="471"/>
    </location>
</feature>
<sequence length="471" mass="51556">MTTSSTVWFQGPVAEAVTQVNAKGCVFVVFARDESHESDAMSATLEAESIVQRLREQAIAITLEKDTDNANLFGQLYPVHRYPSLFLLKAGVIVEVITGSDTSSEEIASKFDKAVAHTQPPAPQPVARPAGPTNAPSAPLPTGVSSPSTNTSASAQTPPSTAEKKEALKKKLELARKKRAEEEEKNQREKEMQRRRTGQEIQAAQESHDEKQRRKYAEEVKKERKAEEEHRRKLREQIESDKRERAAQRQREIEERQKGNTTPLSGTESTSSSAAQSTSTVCNLSVRQMDGSQIRKQFNATDTLDDVMKWIDAERTDGDAPFMLLAQFPTRQFSMGDESKSLRELELVPSSALIMKPPRKVTSAYTPTAPGLWGYAYSAVDLAYSAAGASWSLVNNVLATLLPASGGITGGTTLGAQSEFGDEEQQGTSSSDSKAAAAARRNKSKITTLDSLRDDDEDPKQTYNGNSINQE</sequence>
<dbReference type="PROSITE" id="PS50033">
    <property type="entry name" value="UBX"/>
    <property type="match status" value="1"/>
</dbReference>
<feature type="region of interest" description="Disordered" evidence="1">
    <location>
        <begin position="116"/>
        <end position="278"/>
    </location>
</feature>
<feature type="compositionally biased region" description="Low complexity" evidence="1">
    <location>
        <begin position="261"/>
        <end position="278"/>
    </location>
</feature>
<dbReference type="GO" id="GO:0005783">
    <property type="term" value="C:endoplasmic reticulum"/>
    <property type="evidence" value="ECO:0007669"/>
    <property type="project" value="TreeGrafter"/>
</dbReference>
<dbReference type="GO" id="GO:0036503">
    <property type="term" value="P:ERAD pathway"/>
    <property type="evidence" value="ECO:0007669"/>
    <property type="project" value="TreeGrafter"/>
</dbReference>
<feature type="domain" description="UBX" evidence="2">
    <location>
        <begin position="277"/>
        <end position="355"/>
    </location>
</feature>
<dbReference type="GeneID" id="75911000"/>
<dbReference type="SUPFAM" id="SSF54236">
    <property type="entry name" value="Ubiquitin-like"/>
    <property type="match status" value="1"/>
</dbReference>
<dbReference type="Gene3D" id="3.10.20.90">
    <property type="entry name" value="Phosphatidylinositol 3-kinase Catalytic Subunit, Chain A, domain 1"/>
    <property type="match status" value="1"/>
</dbReference>
<evidence type="ECO:0000313" key="4">
    <source>
        <dbReference type="Proteomes" id="UP001206595"/>
    </source>
</evidence>
<accession>A0AAD5EJD9</accession>
<evidence type="ECO:0000256" key="1">
    <source>
        <dbReference type="SAM" id="MobiDB-lite"/>
    </source>
</evidence>
<dbReference type="RefSeq" id="XP_051449010.1">
    <property type="nucleotide sequence ID" value="XM_051585652.1"/>
</dbReference>
<dbReference type="Pfam" id="PF00789">
    <property type="entry name" value="UBX"/>
    <property type="match status" value="1"/>
</dbReference>
<keyword evidence="4" id="KW-1185">Reference proteome</keyword>
<feature type="region of interest" description="Disordered" evidence="1">
    <location>
        <begin position="413"/>
        <end position="471"/>
    </location>
</feature>
<dbReference type="InterPro" id="IPR001012">
    <property type="entry name" value="UBX_dom"/>
</dbReference>